<reference evidence="2 3" key="1">
    <citation type="journal article" date="2015" name="Fungal Genet. Biol.">
        <title>Evolution of novel wood decay mechanisms in Agaricales revealed by the genome sequences of Fistulina hepatica and Cylindrobasidium torrendii.</title>
        <authorList>
            <person name="Floudas D."/>
            <person name="Held B.W."/>
            <person name="Riley R."/>
            <person name="Nagy L.G."/>
            <person name="Koehler G."/>
            <person name="Ransdell A.S."/>
            <person name="Younus H."/>
            <person name="Chow J."/>
            <person name="Chiniquy J."/>
            <person name="Lipzen A."/>
            <person name="Tritt A."/>
            <person name="Sun H."/>
            <person name="Haridas S."/>
            <person name="LaButti K."/>
            <person name="Ohm R.A."/>
            <person name="Kues U."/>
            <person name="Blanchette R.A."/>
            <person name="Grigoriev I.V."/>
            <person name="Minto R.E."/>
            <person name="Hibbett D.S."/>
        </authorList>
    </citation>
    <scope>NUCLEOTIDE SEQUENCE [LARGE SCALE GENOMIC DNA]</scope>
    <source>
        <strain evidence="2 3">FP15055 ss-10</strain>
    </source>
</reference>
<dbReference type="InterPro" id="IPR002347">
    <property type="entry name" value="SDR_fam"/>
</dbReference>
<evidence type="ECO:0008006" key="4">
    <source>
        <dbReference type="Google" id="ProtNLM"/>
    </source>
</evidence>
<dbReference type="EMBL" id="KN880443">
    <property type="protein sequence ID" value="KIY72505.1"/>
    <property type="molecule type" value="Genomic_DNA"/>
</dbReference>
<accession>A0A0D7BQI8</accession>
<dbReference type="InterPro" id="IPR052228">
    <property type="entry name" value="Sec_Metab_Biosynth_Oxidored"/>
</dbReference>
<evidence type="ECO:0000256" key="1">
    <source>
        <dbReference type="ARBA" id="ARBA00023002"/>
    </source>
</evidence>
<gene>
    <name evidence="2" type="ORF">CYLTODRAFT_388609</name>
</gene>
<protein>
    <recommendedName>
        <fullName evidence="4">NAD(P)-binding protein</fullName>
    </recommendedName>
</protein>
<keyword evidence="1" id="KW-0560">Oxidoreductase</keyword>
<dbReference type="Pfam" id="PF00106">
    <property type="entry name" value="adh_short"/>
    <property type="match status" value="1"/>
</dbReference>
<proteinExistence type="predicted"/>
<dbReference type="STRING" id="1314674.A0A0D7BQI8"/>
<dbReference type="AlphaFoldDB" id="A0A0D7BQI8"/>
<dbReference type="SUPFAM" id="SSF51735">
    <property type="entry name" value="NAD(P)-binding Rossmann-fold domains"/>
    <property type="match status" value="1"/>
</dbReference>
<dbReference type="PANTHER" id="PTHR47534:SF3">
    <property type="entry name" value="ALCOHOL DEHYDROGENASE-LIKE C-TERMINAL DOMAIN-CONTAINING PROTEIN"/>
    <property type="match status" value="1"/>
</dbReference>
<evidence type="ECO:0000313" key="3">
    <source>
        <dbReference type="Proteomes" id="UP000054007"/>
    </source>
</evidence>
<dbReference type="InterPro" id="IPR036291">
    <property type="entry name" value="NAD(P)-bd_dom_sf"/>
</dbReference>
<dbReference type="OrthoDB" id="2898509at2759"/>
<sequence length="307" mass="34260">MPSLQAAHDANAQFESSYIPVAVFVGGTSGCGEAMAKALASHTGGRAHIIIVGRNRANAEKTFASMPRPNDDVGNPVLREFLFCEATLMRNIRATCLKIGGLVDRINFLSLSAGYMNYNTVRDETDEGIDKLLAMRYYNRFKFILELLPLLENASAAGQAAHAMSMLTIAPMNLTLDLDDLDMRKSYGFWRLALHPTVYNDIMVEEFSKRHPTVAFTHISPGNVATPGKALVRPMLILRPLVFLINYFFSERVEVAGEYMLYSLLHAEKGKWYRRNRFGDDVGPKLFTAGYNEAVWEHSLKVAQVTS</sequence>
<organism evidence="2 3">
    <name type="scientific">Cylindrobasidium torrendii FP15055 ss-10</name>
    <dbReference type="NCBI Taxonomy" id="1314674"/>
    <lineage>
        <taxon>Eukaryota</taxon>
        <taxon>Fungi</taxon>
        <taxon>Dikarya</taxon>
        <taxon>Basidiomycota</taxon>
        <taxon>Agaricomycotina</taxon>
        <taxon>Agaricomycetes</taxon>
        <taxon>Agaricomycetidae</taxon>
        <taxon>Agaricales</taxon>
        <taxon>Marasmiineae</taxon>
        <taxon>Physalacriaceae</taxon>
        <taxon>Cylindrobasidium</taxon>
    </lineage>
</organism>
<dbReference type="Gene3D" id="3.40.50.720">
    <property type="entry name" value="NAD(P)-binding Rossmann-like Domain"/>
    <property type="match status" value="1"/>
</dbReference>
<name>A0A0D7BQI8_9AGAR</name>
<dbReference type="Proteomes" id="UP000054007">
    <property type="component" value="Unassembled WGS sequence"/>
</dbReference>
<dbReference type="GO" id="GO:0016491">
    <property type="term" value="F:oxidoreductase activity"/>
    <property type="evidence" value="ECO:0007669"/>
    <property type="project" value="UniProtKB-KW"/>
</dbReference>
<dbReference type="PANTHER" id="PTHR47534">
    <property type="entry name" value="YALI0E05731P"/>
    <property type="match status" value="1"/>
</dbReference>
<evidence type="ECO:0000313" key="2">
    <source>
        <dbReference type="EMBL" id="KIY72505.1"/>
    </source>
</evidence>
<keyword evidence="3" id="KW-1185">Reference proteome</keyword>